<dbReference type="PROSITE" id="PS50977">
    <property type="entry name" value="HTH_TETR_2"/>
    <property type="match status" value="1"/>
</dbReference>
<name>A0A561ER84_9ACTN</name>
<dbReference type="SUPFAM" id="SSF48498">
    <property type="entry name" value="Tetracyclin repressor-like, C-terminal domain"/>
    <property type="match status" value="1"/>
</dbReference>
<dbReference type="PANTHER" id="PTHR30055">
    <property type="entry name" value="HTH-TYPE TRANSCRIPTIONAL REGULATOR RUTR"/>
    <property type="match status" value="1"/>
</dbReference>
<proteinExistence type="predicted"/>
<dbReference type="InterPro" id="IPR009057">
    <property type="entry name" value="Homeodomain-like_sf"/>
</dbReference>
<dbReference type="AlphaFoldDB" id="A0A561ER84"/>
<evidence type="ECO:0000256" key="2">
    <source>
        <dbReference type="PROSITE-ProRule" id="PRU00335"/>
    </source>
</evidence>
<keyword evidence="1 2" id="KW-0238">DNA-binding</keyword>
<dbReference type="SUPFAM" id="SSF46689">
    <property type="entry name" value="Homeodomain-like"/>
    <property type="match status" value="1"/>
</dbReference>
<dbReference type="InterPro" id="IPR001647">
    <property type="entry name" value="HTH_TetR"/>
</dbReference>
<feature type="domain" description="HTH tetR-type" evidence="3">
    <location>
        <begin position="1"/>
        <end position="61"/>
    </location>
</feature>
<dbReference type="GO" id="GO:0003700">
    <property type="term" value="F:DNA-binding transcription factor activity"/>
    <property type="evidence" value="ECO:0007669"/>
    <property type="project" value="TreeGrafter"/>
</dbReference>
<evidence type="ECO:0000313" key="4">
    <source>
        <dbReference type="EMBL" id="TWE18120.1"/>
    </source>
</evidence>
<evidence type="ECO:0000259" key="3">
    <source>
        <dbReference type="PROSITE" id="PS50977"/>
    </source>
</evidence>
<dbReference type="OrthoDB" id="2356263at2"/>
<accession>A0A561ER84</accession>
<evidence type="ECO:0000313" key="5">
    <source>
        <dbReference type="Proteomes" id="UP000318416"/>
    </source>
</evidence>
<reference evidence="4 5" key="1">
    <citation type="submission" date="2019-06" db="EMBL/GenBank/DDBJ databases">
        <title>Sequencing the genomes of 1000 actinobacteria strains.</title>
        <authorList>
            <person name="Klenk H.-P."/>
        </authorList>
    </citation>
    <scope>NUCLEOTIDE SEQUENCE [LARGE SCALE GENOMIC DNA]</scope>
    <source>
        <strain evidence="4 5">DSM 41649</strain>
    </source>
</reference>
<sequence>MGNREDLLAGAKRCLFEKGYGRTTARDIASAAGVSLAAIGYHFGSKEALLNSAMLEAVGEWGEAVETAVASAVDSSASPEERFVETWDGVRKTFVEYRGLWSAQYEAIAQIDHAPELKEALGGVQRMARLGLAAMFQGLKEVPDTEDELALGTFYQALLAGLAVQWLVAPEQAPSGRDFLRGLELASGRVLGAARAEVGP</sequence>
<dbReference type="Proteomes" id="UP000318416">
    <property type="component" value="Unassembled WGS sequence"/>
</dbReference>
<evidence type="ECO:0000256" key="1">
    <source>
        <dbReference type="ARBA" id="ARBA00023125"/>
    </source>
</evidence>
<comment type="caution">
    <text evidence="4">The sequence shown here is derived from an EMBL/GenBank/DDBJ whole genome shotgun (WGS) entry which is preliminary data.</text>
</comment>
<organism evidence="4 5">
    <name type="scientific">Kitasatospora atroaurantiaca</name>
    <dbReference type="NCBI Taxonomy" id="285545"/>
    <lineage>
        <taxon>Bacteria</taxon>
        <taxon>Bacillati</taxon>
        <taxon>Actinomycetota</taxon>
        <taxon>Actinomycetes</taxon>
        <taxon>Kitasatosporales</taxon>
        <taxon>Streptomycetaceae</taxon>
        <taxon>Kitasatospora</taxon>
    </lineage>
</organism>
<dbReference type="EMBL" id="VIVR01000001">
    <property type="protein sequence ID" value="TWE18120.1"/>
    <property type="molecule type" value="Genomic_DNA"/>
</dbReference>
<dbReference type="InterPro" id="IPR036271">
    <property type="entry name" value="Tet_transcr_reg_TetR-rel_C_sf"/>
</dbReference>
<dbReference type="RefSeq" id="WP_145791232.1">
    <property type="nucleotide sequence ID" value="NZ_BAAABR010000029.1"/>
</dbReference>
<gene>
    <name evidence="4" type="ORF">FB465_3169</name>
</gene>
<dbReference type="PRINTS" id="PR00455">
    <property type="entry name" value="HTHTETR"/>
</dbReference>
<dbReference type="Pfam" id="PF00440">
    <property type="entry name" value="TetR_N"/>
    <property type="match status" value="1"/>
</dbReference>
<dbReference type="GO" id="GO:0000976">
    <property type="term" value="F:transcription cis-regulatory region binding"/>
    <property type="evidence" value="ECO:0007669"/>
    <property type="project" value="TreeGrafter"/>
</dbReference>
<dbReference type="InterPro" id="IPR050109">
    <property type="entry name" value="HTH-type_TetR-like_transc_reg"/>
</dbReference>
<dbReference type="PANTHER" id="PTHR30055:SF219">
    <property type="entry name" value="TRANSCRIPTIONAL REGULATORY PROTEIN"/>
    <property type="match status" value="1"/>
</dbReference>
<protein>
    <submittedName>
        <fullName evidence="4">TetR family transcriptional regulator</fullName>
    </submittedName>
</protein>
<feature type="DNA-binding region" description="H-T-H motif" evidence="2">
    <location>
        <begin position="24"/>
        <end position="43"/>
    </location>
</feature>
<keyword evidence="5" id="KW-1185">Reference proteome</keyword>
<dbReference type="Gene3D" id="1.10.357.10">
    <property type="entry name" value="Tetracycline Repressor, domain 2"/>
    <property type="match status" value="1"/>
</dbReference>